<reference evidence="2 3" key="1">
    <citation type="journal article" date="2024" name="Nat. Commun.">
        <title>Phylogenomics reveals the evolutionary origins of lichenization in chlorophyte algae.</title>
        <authorList>
            <person name="Puginier C."/>
            <person name="Libourel C."/>
            <person name="Otte J."/>
            <person name="Skaloud P."/>
            <person name="Haon M."/>
            <person name="Grisel S."/>
            <person name="Petersen M."/>
            <person name="Berrin J.G."/>
            <person name="Delaux P.M."/>
            <person name="Dal Grande F."/>
            <person name="Keller J."/>
        </authorList>
    </citation>
    <scope>NUCLEOTIDE SEQUENCE [LARGE SCALE GENOMIC DNA]</scope>
    <source>
        <strain evidence="2 3">SAG 2036</strain>
    </source>
</reference>
<dbReference type="SUPFAM" id="SSF81383">
    <property type="entry name" value="F-box domain"/>
    <property type="match status" value="1"/>
</dbReference>
<dbReference type="EMBL" id="JALJOQ010000060">
    <property type="protein sequence ID" value="KAK9803359.1"/>
    <property type="molecule type" value="Genomic_DNA"/>
</dbReference>
<evidence type="ECO:0000313" key="2">
    <source>
        <dbReference type="EMBL" id="KAK9803359.1"/>
    </source>
</evidence>
<keyword evidence="3" id="KW-1185">Reference proteome</keyword>
<sequence>MALKGRVPEAAKRHQIPLTKFKTDCQPPRHNRAGPASASPESAFRGSQPKVQRGSASPSWADLPADVLSAVLAHFSGAGQEEEDRWSAQAVCRRWYWHNKQDCHHASGASYASRVLDPAPFTYLANLRRRLSNLSSLRVLDVRQTIAPGHCAAALFTLDSLHFVTACKESHFPMCSRGRHVAFTNLDDNERPRWQSYVDLGRLPPQAGDIHGNFWYGNSTYIPRSMSHPTLQKITSAGANPGEDRVDNERMRMFDAFYVAHCRLTGIN</sequence>
<name>A0AAW1P3R3_9CHLO</name>
<gene>
    <name evidence="2" type="ORF">WJX73_008587</name>
</gene>
<accession>A0AAW1P3R3</accession>
<evidence type="ECO:0008006" key="4">
    <source>
        <dbReference type="Google" id="ProtNLM"/>
    </source>
</evidence>
<organism evidence="2 3">
    <name type="scientific">Symbiochloris irregularis</name>
    <dbReference type="NCBI Taxonomy" id="706552"/>
    <lineage>
        <taxon>Eukaryota</taxon>
        <taxon>Viridiplantae</taxon>
        <taxon>Chlorophyta</taxon>
        <taxon>core chlorophytes</taxon>
        <taxon>Trebouxiophyceae</taxon>
        <taxon>Trebouxiales</taxon>
        <taxon>Trebouxiaceae</taxon>
        <taxon>Symbiochloris</taxon>
    </lineage>
</organism>
<evidence type="ECO:0000313" key="3">
    <source>
        <dbReference type="Proteomes" id="UP001465755"/>
    </source>
</evidence>
<dbReference type="Proteomes" id="UP001465755">
    <property type="component" value="Unassembled WGS sequence"/>
</dbReference>
<evidence type="ECO:0000256" key="1">
    <source>
        <dbReference type="SAM" id="MobiDB-lite"/>
    </source>
</evidence>
<comment type="caution">
    <text evidence="2">The sequence shown here is derived from an EMBL/GenBank/DDBJ whole genome shotgun (WGS) entry which is preliminary data.</text>
</comment>
<protein>
    <recommendedName>
        <fullName evidence="4">F-box domain-containing protein</fullName>
    </recommendedName>
</protein>
<dbReference type="AlphaFoldDB" id="A0AAW1P3R3"/>
<proteinExistence type="predicted"/>
<feature type="region of interest" description="Disordered" evidence="1">
    <location>
        <begin position="1"/>
        <end position="58"/>
    </location>
</feature>
<dbReference type="InterPro" id="IPR036047">
    <property type="entry name" value="F-box-like_dom_sf"/>
</dbReference>
<feature type="compositionally biased region" description="Basic and acidic residues" evidence="1">
    <location>
        <begin position="1"/>
        <end position="12"/>
    </location>
</feature>